<comment type="caution">
    <text evidence="2">The sequence shown here is derived from an EMBL/GenBank/DDBJ whole genome shotgun (WGS) entry which is preliminary data.</text>
</comment>
<accession>A0A8X7REG0</accession>
<evidence type="ECO:0000313" key="3">
    <source>
        <dbReference type="Proteomes" id="UP000886595"/>
    </source>
</evidence>
<evidence type="ECO:0000256" key="1">
    <source>
        <dbReference type="SAM" id="MobiDB-lite"/>
    </source>
</evidence>
<dbReference type="EMBL" id="JAAMPC010000010">
    <property type="protein sequence ID" value="KAG2287644.1"/>
    <property type="molecule type" value="Genomic_DNA"/>
</dbReference>
<sequence>MLSSTESELEEPASTTKKKLHPPSEFIVTTDFPERRYCVIAIPQTSMNIYSKASIIGSLVKLLRGSPEMNCR</sequence>
<keyword evidence="3" id="KW-1185">Reference proteome</keyword>
<feature type="region of interest" description="Disordered" evidence="1">
    <location>
        <begin position="1"/>
        <end position="22"/>
    </location>
</feature>
<name>A0A8X7REG0_BRACI</name>
<evidence type="ECO:0000313" key="2">
    <source>
        <dbReference type="EMBL" id="KAG2287644.1"/>
    </source>
</evidence>
<gene>
    <name evidence="2" type="ORF">Bca52824_047248</name>
</gene>
<organism evidence="2 3">
    <name type="scientific">Brassica carinata</name>
    <name type="common">Ethiopian mustard</name>
    <name type="synonym">Abyssinian cabbage</name>
    <dbReference type="NCBI Taxonomy" id="52824"/>
    <lineage>
        <taxon>Eukaryota</taxon>
        <taxon>Viridiplantae</taxon>
        <taxon>Streptophyta</taxon>
        <taxon>Embryophyta</taxon>
        <taxon>Tracheophyta</taxon>
        <taxon>Spermatophyta</taxon>
        <taxon>Magnoliopsida</taxon>
        <taxon>eudicotyledons</taxon>
        <taxon>Gunneridae</taxon>
        <taxon>Pentapetalae</taxon>
        <taxon>rosids</taxon>
        <taxon>malvids</taxon>
        <taxon>Brassicales</taxon>
        <taxon>Brassicaceae</taxon>
        <taxon>Brassiceae</taxon>
        <taxon>Brassica</taxon>
    </lineage>
</organism>
<protein>
    <submittedName>
        <fullName evidence="2">Uncharacterized protein</fullName>
    </submittedName>
</protein>
<dbReference type="AlphaFoldDB" id="A0A8X7REG0"/>
<proteinExistence type="predicted"/>
<reference evidence="2 3" key="1">
    <citation type="submission" date="2020-02" db="EMBL/GenBank/DDBJ databases">
        <authorList>
            <person name="Ma Q."/>
            <person name="Huang Y."/>
            <person name="Song X."/>
            <person name="Pei D."/>
        </authorList>
    </citation>
    <scope>NUCLEOTIDE SEQUENCE [LARGE SCALE GENOMIC DNA]</scope>
    <source>
        <strain evidence="2">Sxm20200214</strain>
        <tissue evidence="2">Leaf</tissue>
    </source>
</reference>
<dbReference type="Proteomes" id="UP000886595">
    <property type="component" value="Unassembled WGS sequence"/>
</dbReference>